<feature type="compositionally biased region" description="Basic and acidic residues" evidence="1">
    <location>
        <begin position="13"/>
        <end position="24"/>
    </location>
</feature>
<dbReference type="OMA" id="TSRSMQH"/>
<evidence type="ECO:0000313" key="2">
    <source>
        <dbReference type="EMBL" id="EED86899.1"/>
    </source>
</evidence>
<dbReference type="KEGG" id="tps:THAPSDRAFT_25125"/>
<dbReference type="GeneID" id="7442506"/>
<proteinExistence type="predicted"/>
<keyword evidence="3" id="KW-1185">Reference proteome</keyword>
<accession>B8LCH1</accession>
<evidence type="ECO:0008006" key="4">
    <source>
        <dbReference type="Google" id="ProtNLM"/>
    </source>
</evidence>
<name>B8LCH1_THAPS</name>
<dbReference type="Proteomes" id="UP000001449">
    <property type="component" value="Chromosome 16"/>
</dbReference>
<dbReference type="RefSeq" id="XP_002296698.1">
    <property type="nucleotide sequence ID" value="XM_002296662.1"/>
</dbReference>
<evidence type="ECO:0000313" key="3">
    <source>
        <dbReference type="Proteomes" id="UP000001449"/>
    </source>
</evidence>
<dbReference type="eggNOG" id="ENOG502RUJD">
    <property type="taxonomic scope" value="Eukaryota"/>
</dbReference>
<feature type="compositionally biased region" description="Polar residues" evidence="1">
    <location>
        <begin position="411"/>
        <end position="423"/>
    </location>
</feature>
<dbReference type="InParanoid" id="B8LCH1"/>
<dbReference type="PaxDb" id="35128-Thaps25125"/>
<dbReference type="HOGENOM" id="CLU_487942_0_0_1"/>
<feature type="region of interest" description="Disordered" evidence="1">
    <location>
        <begin position="372"/>
        <end position="453"/>
    </location>
</feature>
<dbReference type="AlphaFoldDB" id="B8LCH1"/>
<feature type="compositionally biased region" description="Polar residues" evidence="1">
    <location>
        <begin position="465"/>
        <end position="475"/>
    </location>
</feature>
<reference evidence="2 3" key="1">
    <citation type="journal article" date="2004" name="Science">
        <title>The genome of the diatom Thalassiosira pseudonana: ecology, evolution, and metabolism.</title>
        <authorList>
            <person name="Armbrust E.V."/>
            <person name="Berges J.A."/>
            <person name="Bowler C."/>
            <person name="Green B.R."/>
            <person name="Martinez D."/>
            <person name="Putnam N.H."/>
            <person name="Zhou S."/>
            <person name="Allen A.E."/>
            <person name="Apt K.E."/>
            <person name="Bechner M."/>
            <person name="Brzezinski M.A."/>
            <person name="Chaal B.K."/>
            <person name="Chiovitti A."/>
            <person name="Davis A.K."/>
            <person name="Demarest M.S."/>
            <person name="Detter J.C."/>
            <person name="Glavina T."/>
            <person name="Goodstein D."/>
            <person name="Hadi M.Z."/>
            <person name="Hellsten U."/>
            <person name="Hildebrand M."/>
            <person name="Jenkins B.D."/>
            <person name="Jurka J."/>
            <person name="Kapitonov V.V."/>
            <person name="Kroger N."/>
            <person name="Lau W.W."/>
            <person name="Lane T.W."/>
            <person name="Larimer F.W."/>
            <person name="Lippmeier J.C."/>
            <person name="Lucas S."/>
            <person name="Medina M."/>
            <person name="Montsant A."/>
            <person name="Obornik M."/>
            <person name="Parker M.S."/>
            <person name="Palenik B."/>
            <person name="Pazour G.J."/>
            <person name="Richardson P.M."/>
            <person name="Rynearson T.A."/>
            <person name="Saito M.A."/>
            <person name="Schwartz D.C."/>
            <person name="Thamatrakoln K."/>
            <person name="Valentin K."/>
            <person name="Vardi A."/>
            <person name="Wilkerson F.P."/>
            <person name="Rokhsar D.S."/>
        </authorList>
    </citation>
    <scope>NUCLEOTIDE SEQUENCE [LARGE SCALE GENOMIC DNA]</scope>
    <source>
        <strain evidence="2 3">CCMP1335</strain>
    </source>
</reference>
<feature type="region of interest" description="Disordered" evidence="1">
    <location>
        <begin position="1"/>
        <end position="24"/>
    </location>
</feature>
<feature type="region of interest" description="Disordered" evidence="1">
    <location>
        <begin position="465"/>
        <end position="488"/>
    </location>
</feature>
<gene>
    <name evidence="2" type="ORF">THAPSDRAFT_25125</name>
</gene>
<feature type="compositionally biased region" description="Basic residues" evidence="1">
    <location>
        <begin position="372"/>
        <end position="395"/>
    </location>
</feature>
<protein>
    <recommendedName>
        <fullName evidence="4">J domain-containing protein</fullName>
    </recommendedName>
</protein>
<feature type="compositionally biased region" description="Polar residues" evidence="1">
    <location>
        <begin position="1"/>
        <end position="12"/>
    </location>
</feature>
<dbReference type="EMBL" id="DS999417">
    <property type="protein sequence ID" value="EED86899.1"/>
    <property type="molecule type" value="Genomic_DNA"/>
</dbReference>
<reference evidence="2 3" key="2">
    <citation type="journal article" date="2008" name="Nature">
        <title>The Phaeodactylum genome reveals the evolutionary history of diatom genomes.</title>
        <authorList>
            <person name="Bowler C."/>
            <person name="Allen A.E."/>
            <person name="Badger J.H."/>
            <person name="Grimwood J."/>
            <person name="Jabbari K."/>
            <person name="Kuo A."/>
            <person name="Maheswari U."/>
            <person name="Martens C."/>
            <person name="Maumus F."/>
            <person name="Otillar R.P."/>
            <person name="Rayko E."/>
            <person name="Salamov A."/>
            <person name="Vandepoele K."/>
            <person name="Beszteri B."/>
            <person name="Gruber A."/>
            <person name="Heijde M."/>
            <person name="Katinka M."/>
            <person name="Mock T."/>
            <person name="Valentin K."/>
            <person name="Verret F."/>
            <person name="Berges J.A."/>
            <person name="Brownlee C."/>
            <person name="Cadoret J.P."/>
            <person name="Chiovitti A."/>
            <person name="Choi C.J."/>
            <person name="Coesel S."/>
            <person name="De Martino A."/>
            <person name="Detter J.C."/>
            <person name="Durkin C."/>
            <person name="Falciatore A."/>
            <person name="Fournet J."/>
            <person name="Haruta M."/>
            <person name="Huysman M.J."/>
            <person name="Jenkins B.D."/>
            <person name="Jiroutova K."/>
            <person name="Jorgensen R.E."/>
            <person name="Joubert Y."/>
            <person name="Kaplan A."/>
            <person name="Kroger N."/>
            <person name="Kroth P.G."/>
            <person name="La Roche J."/>
            <person name="Lindquist E."/>
            <person name="Lommer M."/>
            <person name="Martin-Jezequel V."/>
            <person name="Lopez P.J."/>
            <person name="Lucas S."/>
            <person name="Mangogna M."/>
            <person name="McGinnis K."/>
            <person name="Medlin L.K."/>
            <person name="Montsant A."/>
            <person name="Oudot-Le Secq M.P."/>
            <person name="Napoli C."/>
            <person name="Obornik M."/>
            <person name="Parker M.S."/>
            <person name="Petit J.L."/>
            <person name="Porcel B.M."/>
            <person name="Poulsen N."/>
            <person name="Robison M."/>
            <person name="Rychlewski L."/>
            <person name="Rynearson T.A."/>
            <person name="Schmutz J."/>
            <person name="Shapiro H."/>
            <person name="Siaut M."/>
            <person name="Stanley M."/>
            <person name="Sussman M.R."/>
            <person name="Taylor A.R."/>
            <person name="Vardi A."/>
            <person name="von Dassow P."/>
            <person name="Vyverman W."/>
            <person name="Willis A."/>
            <person name="Wyrwicz L.S."/>
            <person name="Rokhsar D.S."/>
            <person name="Weissenbach J."/>
            <person name="Armbrust E.V."/>
            <person name="Green B.R."/>
            <person name="Van de Peer Y."/>
            <person name="Grigoriev I.V."/>
        </authorList>
    </citation>
    <scope>NUCLEOTIDE SEQUENCE [LARGE SCALE GENOMIC DNA]</scope>
    <source>
        <strain evidence="2 3">CCMP1335</strain>
    </source>
</reference>
<evidence type="ECO:0000256" key="1">
    <source>
        <dbReference type="SAM" id="MobiDB-lite"/>
    </source>
</evidence>
<sequence length="606" mass="69288">MPPNFQRQVSSIDDTHTKPPRTVNERGEQNLQHYLEKMGLPLGLLTTISEEVYTAMDSRIWVVENSNAMAKRDSHTMKVAPNFECIEKNDGESRWNELSQCIQFHAKMAARCWIPTRFWLVNNPGENLSEKFGLCWGGPKKLPHEREQAKHIMNNIVINQNCNPLASTLRKIEKYIAPAAQNLVKNKKKMIIVISTQGVPSDEEGRTGADVNKNLQRSLVRLLKLPVKLVIRLCTDDEKVLDFWNTLDAQFEIDVLDDFWGEAMEVYLHNPWVTYGIGLHRLREAGLALDLFDDMDEKEFDLDQIHQFCTQLFISDREARMGVHLPHPRKDWDAFVDSLKELLKREKLPWNPVKRKRTPWIDLIKLDALHGRSKHMSSAPRRRASMMGGHQRHSSFHTPRDPSEVKPPVRRQQSFAASRQPSFNRPAPPAAASGQVNPPQRPRRATVNDMQRPNMQQTFRRNSAPSNINSVRQSGVGSGRQVSAPASMASPSNLKGVLQHWSHQAPAYKTLQPLQKLLVDVPTLFPPQNKHVEAHEYYSKWKALSEDAFDGVGDELNWLLKRAARKAKFFLHPDKLPKDLNGDQSLLFKTIWDVLQESEAATINVS</sequence>
<organism evidence="2 3">
    <name type="scientific">Thalassiosira pseudonana</name>
    <name type="common">Marine diatom</name>
    <name type="synonym">Cyclotella nana</name>
    <dbReference type="NCBI Taxonomy" id="35128"/>
    <lineage>
        <taxon>Eukaryota</taxon>
        <taxon>Sar</taxon>
        <taxon>Stramenopiles</taxon>
        <taxon>Ochrophyta</taxon>
        <taxon>Bacillariophyta</taxon>
        <taxon>Coscinodiscophyceae</taxon>
        <taxon>Thalassiosirophycidae</taxon>
        <taxon>Thalassiosirales</taxon>
        <taxon>Thalassiosiraceae</taxon>
        <taxon>Thalassiosira</taxon>
    </lineage>
</organism>